<name>A0A2T1M0Q4_9CHRO</name>
<evidence type="ECO:0000313" key="7">
    <source>
        <dbReference type="EMBL" id="PSF38237.1"/>
    </source>
</evidence>
<feature type="transmembrane region" description="Helical" evidence="6">
    <location>
        <begin position="272"/>
        <end position="300"/>
    </location>
</feature>
<feature type="transmembrane region" description="Helical" evidence="6">
    <location>
        <begin position="153"/>
        <end position="175"/>
    </location>
</feature>
<feature type="transmembrane region" description="Helical" evidence="6">
    <location>
        <begin position="196"/>
        <end position="219"/>
    </location>
</feature>
<keyword evidence="3 6" id="KW-0812">Transmembrane</keyword>
<dbReference type="OrthoDB" id="2542372at2"/>
<protein>
    <recommendedName>
        <fullName evidence="9">Lysylphosphatidylglycerol synthetase</fullName>
    </recommendedName>
</protein>
<evidence type="ECO:0000256" key="4">
    <source>
        <dbReference type="ARBA" id="ARBA00022989"/>
    </source>
</evidence>
<feature type="transmembrane region" description="Helical" evidence="6">
    <location>
        <begin position="128"/>
        <end position="147"/>
    </location>
</feature>
<keyword evidence="2" id="KW-1003">Cell membrane</keyword>
<keyword evidence="8" id="KW-1185">Reference proteome</keyword>
<feature type="transmembrane region" description="Helical" evidence="6">
    <location>
        <begin position="239"/>
        <end position="265"/>
    </location>
</feature>
<evidence type="ECO:0008006" key="9">
    <source>
        <dbReference type="Google" id="ProtNLM"/>
    </source>
</evidence>
<dbReference type="InterPro" id="IPR022791">
    <property type="entry name" value="L-PG_synthase/AglD"/>
</dbReference>
<comment type="caution">
    <text evidence="7">The sequence shown here is derived from an EMBL/GenBank/DDBJ whole genome shotgun (WGS) entry which is preliminary data.</text>
</comment>
<keyword evidence="4 6" id="KW-1133">Transmembrane helix</keyword>
<organism evidence="7 8">
    <name type="scientific">Aphanothece hegewaldii CCALA 016</name>
    <dbReference type="NCBI Taxonomy" id="2107694"/>
    <lineage>
        <taxon>Bacteria</taxon>
        <taxon>Bacillati</taxon>
        <taxon>Cyanobacteriota</taxon>
        <taxon>Cyanophyceae</taxon>
        <taxon>Oscillatoriophycideae</taxon>
        <taxon>Chroococcales</taxon>
        <taxon>Aphanothecaceae</taxon>
        <taxon>Aphanothece</taxon>
    </lineage>
</organism>
<sequence length="304" mass="33864">MRKMLSKIKPYLRWLILGVTLFFVAYAFKKNWQAIATVRLTSKSFFILIIALIVTLFAHLWSGWVWTWILKEFKQNVYIKWALKIYLITNLAKYFPGNIGHFYGRIAAVHQAGSTIESASISVLLEPLLMATAALFIAIVSSSFGLIEINNLGLQLLILIAILCLIHPRVLNIALQKLSKSKGKQLNLPAIQLKQYLWLPLLGEIIFVLLRGCGFLLTWLALMKINTEQILPLLSSFSFAWLMGLVVPGAPGGMGIFEATAIALLNHQHFPAGILLTTVALFRVISILAELLGAGLGLLLNQEK</sequence>
<dbReference type="GO" id="GO:0005886">
    <property type="term" value="C:plasma membrane"/>
    <property type="evidence" value="ECO:0007669"/>
    <property type="project" value="UniProtKB-SubCell"/>
</dbReference>
<evidence type="ECO:0000256" key="2">
    <source>
        <dbReference type="ARBA" id="ARBA00022475"/>
    </source>
</evidence>
<comment type="subcellular location">
    <subcellularLocation>
        <location evidence="1">Cell membrane</location>
        <topology evidence="1">Multi-pass membrane protein</topology>
    </subcellularLocation>
</comment>
<evidence type="ECO:0000256" key="1">
    <source>
        <dbReference type="ARBA" id="ARBA00004651"/>
    </source>
</evidence>
<accession>A0A2T1M0Q4</accession>
<evidence type="ECO:0000256" key="6">
    <source>
        <dbReference type="SAM" id="Phobius"/>
    </source>
</evidence>
<dbReference type="AlphaFoldDB" id="A0A2T1M0Q4"/>
<evidence type="ECO:0000313" key="8">
    <source>
        <dbReference type="Proteomes" id="UP000239001"/>
    </source>
</evidence>
<proteinExistence type="predicted"/>
<dbReference type="EMBL" id="PXOH01000005">
    <property type="protein sequence ID" value="PSF38237.1"/>
    <property type="molecule type" value="Genomic_DNA"/>
</dbReference>
<feature type="transmembrane region" description="Helical" evidence="6">
    <location>
        <begin position="45"/>
        <end position="70"/>
    </location>
</feature>
<dbReference type="Pfam" id="PF03706">
    <property type="entry name" value="LPG_synthase_TM"/>
    <property type="match status" value="1"/>
</dbReference>
<evidence type="ECO:0000256" key="5">
    <source>
        <dbReference type="ARBA" id="ARBA00023136"/>
    </source>
</evidence>
<gene>
    <name evidence="7" type="ORF">C7H19_07140</name>
</gene>
<reference evidence="7 8" key="1">
    <citation type="submission" date="2018-03" db="EMBL/GenBank/DDBJ databases">
        <title>The ancient ancestry and fast evolution of plastids.</title>
        <authorList>
            <person name="Moore K.R."/>
            <person name="Magnabosco C."/>
            <person name="Momper L."/>
            <person name="Gold D.A."/>
            <person name="Bosak T."/>
            <person name="Fournier G.P."/>
        </authorList>
    </citation>
    <scope>NUCLEOTIDE SEQUENCE [LARGE SCALE GENOMIC DNA]</scope>
    <source>
        <strain evidence="7 8">CCALA 016</strain>
    </source>
</reference>
<evidence type="ECO:0000256" key="3">
    <source>
        <dbReference type="ARBA" id="ARBA00022692"/>
    </source>
</evidence>
<reference evidence="7 8" key="2">
    <citation type="submission" date="2018-03" db="EMBL/GenBank/DDBJ databases">
        <authorList>
            <person name="Keele B.F."/>
        </authorList>
    </citation>
    <scope>NUCLEOTIDE SEQUENCE [LARGE SCALE GENOMIC DNA]</scope>
    <source>
        <strain evidence="7 8">CCALA 016</strain>
    </source>
</reference>
<keyword evidence="5 6" id="KW-0472">Membrane</keyword>
<dbReference type="Proteomes" id="UP000239001">
    <property type="component" value="Unassembled WGS sequence"/>
</dbReference>